<name>A0ABP8E2D2_9MICO</name>
<accession>A0ABP8E2D2</accession>
<sequence length="149" mass="15960">MAMKPFSLAGLMRVRHAQQQKAMAELSDANRGIRDVAERRARTERTLADAVGDKDVVTDAATLNAVAAARASTRGMLAELDAVAAERRVVADAAQQQYNAARARSIALEKLEARHAVAAAAADLRDEQIALDEIASVAHTRDDLQGEQS</sequence>
<proteinExistence type="predicted"/>
<gene>
    <name evidence="1" type="ORF">GCM10022256_19650</name>
</gene>
<organism evidence="1 2">
    <name type="scientific">Frondihabitans peucedani</name>
    <dbReference type="NCBI Taxonomy" id="598626"/>
    <lineage>
        <taxon>Bacteria</taxon>
        <taxon>Bacillati</taxon>
        <taxon>Actinomycetota</taxon>
        <taxon>Actinomycetes</taxon>
        <taxon>Micrococcales</taxon>
        <taxon>Microbacteriaceae</taxon>
        <taxon>Frondihabitans</taxon>
    </lineage>
</organism>
<dbReference type="InterPro" id="IPR053716">
    <property type="entry name" value="Flag_assembly_chemotaxis_eff"/>
</dbReference>
<protein>
    <recommendedName>
        <fullName evidence="3">Flagellar FliJ protein</fullName>
    </recommendedName>
</protein>
<comment type="caution">
    <text evidence="1">The sequence shown here is derived from an EMBL/GenBank/DDBJ whole genome shotgun (WGS) entry which is preliminary data.</text>
</comment>
<keyword evidence="2" id="KW-1185">Reference proteome</keyword>
<dbReference type="Gene3D" id="1.10.287.1700">
    <property type="match status" value="1"/>
</dbReference>
<dbReference type="Proteomes" id="UP001501594">
    <property type="component" value="Unassembled WGS sequence"/>
</dbReference>
<evidence type="ECO:0008006" key="3">
    <source>
        <dbReference type="Google" id="ProtNLM"/>
    </source>
</evidence>
<dbReference type="EMBL" id="BAABAU010000001">
    <property type="protein sequence ID" value="GAA4266353.1"/>
    <property type="molecule type" value="Genomic_DNA"/>
</dbReference>
<reference evidence="2" key="1">
    <citation type="journal article" date="2019" name="Int. J. Syst. Evol. Microbiol.">
        <title>The Global Catalogue of Microorganisms (GCM) 10K type strain sequencing project: providing services to taxonomists for standard genome sequencing and annotation.</title>
        <authorList>
            <consortium name="The Broad Institute Genomics Platform"/>
            <consortium name="The Broad Institute Genome Sequencing Center for Infectious Disease"/>
            <person name="Wu L."/>
            <person name="Ma J."/>
        </authorList>
    </citation>
    <scope>NUCLEOTIDE SEQUENCE [LARGE SCALE GENOMIC DNA]</scope>
    <source>
        <strain evidence="2">JCM 17442</strain>
    </source>
</reference>
<dbReference type="RefSeq" id="WP_344795498.1">
    <property type="nucleotide sequence ID" value="NZ_BAABAU010000001.1"/>
</dbReference>
<evidence type="ECO:0000313" key="1">
    <source>
        <dbReference type="EMBL" id="GAA4266353.1"/>
    </source>
</evidence>
<evidence type="ECO:0000313" key="2">
    <source>
        <dbReference type="Proteomes" id="UP001501594"/>
    </source>
</evidence>